<reference evidence="2" key="1">
    <citation type="journal article" date="2014" name="Int. J. Syst. Evol. Microbiol.">
        <title>Complete genome sequence of Corynebacterium casei LMG S-19264T (=DSM 44701T), isolated from a smear-ripened cheese.</title>
        <authorList>
            <consortium name="US DOE Joint Genome Institute (JGI-PGF)"/>
            <person name="Walter F."/>
            <person name="Albersmeier A."/>
            <person name="Kalinowski J."/>
            <person name="Ruckert C."/>
        </authorList>
    </citation>
    <scope>NUCLEOTIDE SEQUENCE</scope>
    <source>
        <strain evidence="2">CGMCC 1.15958</strain>
    </source>
</reference>
<dbReference type="PRINTS" id="PR00111">
    <property type="entry name" value="ABHYDROLASE"/>
</dbReference>
<dbReference type="Gene3D" id="3.40.50.1820">
    <property type="entry name" value="alpha/beta hydrolase"/>
    <property type="match status" value="1"/>
</dbReference>
<feature type="domain" description="AB hydrolase-1" evidence="1">
    <location>
        <begin position="22"/>
        <end position="252"/>
    </location>
</feature>
<dbReference type="EMBL" id="BMKK01000004">
    <property type="protein sequence ID" value="GGD58366.1"/>
    <property type="molecule type" value="Genomic_DNA"/>
</dbReference>
<reference evidence="2" key="2">
    <citation type="submission" date="2020-09" db="EMBL/GenBank/DDBJ databases">
        <authorList>
            <person name="Sun Q."/>
            <person name="Zhou Y."/>
        </authorList>
    </citation>
    <scope>NUCLEOTIDE SEQUENCE</scope>
    <source>
        <strain evidence="2">CGMCC 1.15958</strain>
    </source>
</reference>
<comment type="caution">
    <text evidence="2">The sequence shown here is derived from an EMBL/GenBank/DDBJ whole genome shotgun (WGS) entry which is preliminary data.</text>
</comment>
<dbReference type="SUPFAM" id="SSF53474">
    <property type="entry name" value="alpha/beta-Hydrolases"/>
    <property type="match status" value="1"/>
</dbReference>
<dbReference type="AlphaFoldDB" id="A0A917DQX7"/>
<evidence type="ECO:0000259" key="1">
    <source>
        <dbReference type="Pfam" id="PF00561"/>
    </source>
</evidence>
<proteinExistence type="predicted"/>
<dbReference type="InterPro" id="IPR000073">
    <property type="entry name" value="AB_hydrolase_1"/>
</dbReference>
<dbReference type="PANTHER" id="PTHR43798">
    <property type="entry name" value="MONOACYLGLYCEROL LIPASE"/>
    <property type="match status" value="1"/>
</dbReference>
<dbReference type="Proteomes" id="UP000609064">
    <property type="component" value="Unassembled WGS sequence"/>
</dbReference>
<dbReference type="InterPro" id="IPR029058">
    <property type="entry name" value="AB_hydrolase_fold"/>
</dbReference>
<accession>A0A917DQX7</accession>
<dbReference type="RefSeq" id="WP_188766228.1">
    <property type="nucleotide sequence ID" value="NZ_BMKK01000004.1"/>
</dbReference>
<evidence type="ECO:0000313" key="2">
    <source>
        <dbReference type="EMBL" id="GGD58366.1"/>
    </source>
</evidence>
<dbReference type="InterPro" id="IPR050266">
    <property type="entry name" value="AB_hydrolase_sf"/>
</dbReference>
<organism evidence="2 3">
    <name type="scientific">Emticicia aquatilis</name>
    <dbReference type="NCBI Taxonomy" id="1537369"/>
    <lineage>
        <taxon>Bacteria</taxon>
        <taxon>Pseudomonadati</taxon>
        <taxon>Bacteroidota</taxon>
        <taxon>Cytophagia</taxon>
        <taxon>Cytophagales</taxon>
        <taxon>Leadbetterellaceae</taxon>
        <taxon>Emticicia</taxon>
    </lineage>
</organism>
<keyword evidence="3" id="KW-1185">Reference proteome</keyword>
<gene>
    <name evidence="2" type="ORF">GCM10011514_22990</name>
</gene>
<evidence type="ECO:0000313" key="3">
    <source>
        <dbReference type="Proteomes" id="UP000609064"/>
    </source>
</evidence>
<name>A0A917DQX7_9BACT</name>
<dbReference type="Pfam" id="PF00561">
    <property type="entry name" value="Abhydrolase_1"/>
    <property type="match status" value="1"/>
</dbReference>
<protein>
    <submittedName>
        <fullName evidence="2">3-oxoadipate enol-lactonase</fullName>
    </submittedName>
</protein>
<sequence>MPFIQLKNANYYYEEHGSGEDTIVFSHGLLWSGHMFHKQVEYFKDRYRVITYDHRGQGKTEITADGYDMDTLYDDAAELIEKLVGKPVIFAGLSMGGFVGMRLAARRPDLIKKLILLETTADPEPQENVGKYKTLNAIVKYIGFFPVVSSVMKIMFGQKFLNDPNRLEEKKYWTQQLKSNNRKGITKAVDGVIYRKGIADEIQKIICPTLIMVGDQDVATVPDKARKIHSLIPNSKLIVFAGGGHTSSVEEPEIYNTEIEKFIK</sequence>